<evidence type="ECO:0000256" key="3">
    <source>
        <dbReference type="ARBA" id="ARBA00022692"/>
    </source>
</evidence>
<evidence type="ECO:0000256" key="2">
    <source>
        <dbReference type="ARBA" id="ARBA00007635"/>
    </source>
</evidence>
<feature type="transmembrane region" description="Helical" evidence="6">
    <location>
        <begin position="46"/>
        <end position="63"/>
    </location>
</feature>
<keyword evidence="9" id="KW-1185">Reference proteome</keyword>
<dbReference type="InterPro" id="IPR030184">
    <property type="entry name" value="WAT1-related"/>
</dbReference>
<dbReference type="SUPFAM" id="SSF103481">
    <property type="entry name" value="Multidrug resistance efflux transporter EmrE"/>
    <property type="match status" value="2"/>
</dbReference>
<evidence type="ECO:0000256" key="5">
    <source>
        <dbReference type="ARBA" id="ARBA00023136"/>
    </source>
</evidence>
<keyword evidence="3 6" id="KW-0812">Transmembrane</keyword>
<sequence>MNRIVKVVQELKPPLLMVLVQVAYAGNTMIASLAISDGMSIRVYSAYRHTLGAAFTFFLALIFERKSGAKLTWRVLVMTFFCGLFGGSLFQNLFFTAVSFVSATYANAIINMIPVVTFILSFLFGYEKLNLQSAAGKAKVMGTIIGVSGSMMLSFLKGVEINIWKNIHINLMHKKDNSRIGASDGRQWIGVLSGIGCCFSFSVWLIIQTKLSEEYPSHHSSTSLMNLMAAIQATLFALCVEKDWNQWKLPSAIRVLAVLYSGIAVTTFVNIVTSWCVRKRGPLYASVFNPLSLVLVAAAASLLLPEKLYLGSVLGAVLIVCGLYMVLWGKSKEMKPPTDLERELRTTEVVVVSANEKSEHVSNNQVNSKNNIVTKAHK</sequence>
<feature type="transmembrane region" description="Helical" evidence="6">
    <location>
        <begin position="15"/>
        <end position="34"/>
    </location>
</feature>
<dbReference type="AlphaFoldDB" id="A0AAN9NAE8"/>
<proteinExistence type="inferred from homology"/>
<evidence type="ECO:0000256" key="1">
    <source>
        <dbReference type="ARBA" id="ARBA00004141"/>
    </source>
</evidence>
<feature type="transmembrane region" description="Helical" evidence="6">
    <location>
        <begin position="75"/>
        <end position="98"/>
    </location>
</feature>
<reference evidence="8 9" key="1">
    <citation type="submission" date="2024-01" db="EMBL/GenBank/DDBJ databases">
        <title>The genomes of 5 underutilized Papilionoideae crops provide insights into root nodulation and disease resistanc.</title>
        <authorList>
            <person name="Jiang F."/>
        </authorList>
    </citation>
    <scope>NUCLEOTIDE SEQUENCE [LARGE SCALE GENOMIC DNA]</scope>
    <source>
        <strain evidence="8">JINMINGXINNONG_FW02</strain>
        <tissue evidence="8">Leaves</tissue>
    </source>
</reference>
<feature type="transmembrane region" description="Helical" evidence="6">
    <location>
        <begin position="104"/>
        <end position="126"/>
    </location>
</feature>
<dbReference type="GO" id="GO:0016020">
    <property type="term" value="C:membrane"/>
    <property type="evidence" value="ECO:0007669"/>
    <property type="project" value="UniProtKB-SubCell"/>
</dbReference>
<evidence type="ECO:0000259" key="7">
    <source>
        <dbReference type="Pfam" id="PF00892"/>
    </source>
</evidence>
<evidence type="ECO:0000313" key="8">
    <source>
        <dbReference type="EMBL" id="KAK7368756.1"/>
    </source>
</evidence>
<feature type="domain" description="EamA" evidence="7">
    <location>
        <begin position="15"/>
        <end position="146"/>
    </location>
</feature>
<comment type="caution">
    <text evidence="8">The sequence shown here is derived from an EMBL/GenBank/DDBJ whole genome shotgun (WGS) entry which is preliminary data.</text>
</comment>
<feature type="domain" description="EamA" evidence="7">
    <location>
        <begin position="189"/>
        <end position="327"/>
    </location>
</feature>
<feature type="transmembrane region" description="Helical" evidence="6">
    <location>
        <begin position="252"/>
        <end position="271"/>
    </location>
</feature>
<evidence type="ECO:0000256" key="6">
    <source>
        <dbReference type="RuleBase" id="RU363077"/>
    </source>
</evidence>
<keyword evidence="4 6" id="KW-1133">Transmembrane helix</keyword>
<comment type="similarity">
    <text evidence="2 6">Belongs to the drug/metabolite transporter (DMT) superfamily. Plant drug/metabolite exporter (P-DME) (TC 2.A.7.4) family.</text>
</comment>
<feature type="transmembrane region" description="Helical" evidence="6">
    <location>
        <begin position="283"/>
        <end position="302"/>
    </location>
</feature>
<gene>
    <name evidence="8" type="ORF">VNO80_10786</name>
</gene>
<dbReference type="InterPro" id="IPR000620">
    <property type="entry name" value="EamA_dom"/>
</dbReference>
<protein>
    <recommendedName>
        <fullName evidence="6">WAT1-related protein</fullName>
    </recommendedName>
</protein>
<dbReference type="GO" id="GO:0022857">
    <property type="term" value="F:transmembrane transporter activity"/>
    <property type="evidence" value="ECO:0007669"/>
    <property type="project" value="InterPro"/>
</dbReference>
<dbReference type="Proteomes" id="UP001374584">
    <property type="component" value="Unassembled WGS sequence"/>
</dbReference>
<dbReference type="EMBL" id="JAYMYR010000004">
    <property type="protein sequence ID" value="KAK7368756.1"/>
    <property type="molecule type" value="Genomic_DNA"/>
</dbReference>
<feature type="transmembrane region" description="Helical" evidence="6">
    <location>
        <begin position="308"/>
        <end position="327"/>
    </location>
</feature>
<dbReference type="InterPro" id="IPR037185">
    <property type="entry name" value="EmrE-like"/>
</dbReference>
<feature type="transmembrane region" description="Helical" evidence="6">
    <location>
        <begin position="188"/>
        <end position="207"/>
    </location>
</feature>
<organism evidence="8 9">
    <name type="scientific">Phaseolus coccineus</name>
    <name type="common">Scarlet runner bean</name>
    <name type="synonym">Phaseolus multiflorus</name>
    <dbReference type="NCBI Taxonomy" id="3886"/>
    <lineage>
        <taxon>Eukaryota</taxon>
        <taxon>Viridiplantae</taxon>
        <taxon>Streptophyta</taxon>
        <taxon>Embryophyta</taxon>
        <taxon>Tracheophyta</taxon>
        <taxon>Spermatophyta</taxon>
        <taxon>Magnoliopsida</taxon>
        <taxon>eudicotyledons</taxon>
        <taxon>Gunneridae</taxon>
        <taxon>Pentapetalae</taxon>
        <taxon>rosids</taxon>
        <taxon>fabids</taxon>
        <taxon>Fabales</taxon>
        <taxon>Fabaceae</taxon>
        <taxon>Papilionoideae</taxon>
        <taxon>50 kb inversion clade</taxon>
        <taxon>NPAAA clade</taxon>
        <taxon>indigoferoid/millettioid clade</taxon>
        <taxon>Phaseoleae</taxon>
        <taxon>Phaseolus</taxon>
    </lineage>
</organism>
<keyword evidence="5 6" id="KW-0472">Membrane</keyword>
<dbReference type="Pfam" id="PF00892">
    <property type="entry name" value="EamA"/>
    <property type="match status" value="2"/>
</dbReference>
<evidence type="ECO:0000256" key="4">
    <source>
        <dbReference type="ARBA" id="ARBA00022989"/>
    </source>
</evidence>
<dbReference type="PANTHER" id="PTHR31218">
    <property type="entry name" value="WAT1-RELATED PROTEIN"/>
    <property type="match status" value="1"/>
</dbReference>
<name>A0AAN9NAE8_PHACN</name>
<accession>A0AAN9NAE8</accession>
<comment type="subcellular location">
    <subcellularLocation>
        <location evidence="1 6">Membrane</location>
        <topology evidence="1 6">Multi-pass membrane protein</topology>
    </subcellularLocation>
</comment>
<evidence type="ECO:0000313" key="9">
    <source>
        <dbReference type="Proteomes" id="UP001374584"/>
    </source>
</evidence>